<dbReference type="GO" id="GO:0007020">
    <property type="term" value="P:microtubule nucleation"/>
    <property type="evidence" value="ECO:0007669"/>
    <property type="project" value="TreeGrafter"/>
</dbReference>
<dbReference type="GO" id="GO:0043015">
    <property type="term" value="F:gamma-tubulin binding"/>
    <property type="evidence" value="ECO:0007669"/>
    <property type="project" value="TreeGrafter"/>
</dbReference>
<accession>A0AAN7UVB0</accession>
<dbReference type="Gene3D" id="2.130.10.10">
    <property type="entry name" value="YVTN repeat-like/Quinoprotein amine dehydrogenase"/>
    <property type="match status" value="2"/>
</dbReference>
<evidence type="ECO:0000313" key="2">
    <source>
        <dbReference type="EMBL" id="KAK5638715.1"/>
    </source>
</evidence>
<dbReference type="GO" id="GO:0005737">
    <property type="term" value="C:cytoplasm"/>
    <property type="evidence" value="ECO:0007669"/>
    <property type="project" value="TreeGrafter"/>
</dbReference>
<dbReference type="GO" id="GO:0000922">
    <property type="term" value="C:spindle pole"/>
    <property type="evidence" value="ECO:0007669"/>
    <property type="project" value="TreeGrafter"/>
</dbReference>
<dbReference type="GO" id="GO:0005814">
    <property type="term" value="C:centriole"/>
    <property type="evidence" value="ECO:0007669"/>
    <property type="project" value="TreeGrafter"/>
</dbReference>
<dbReference type="PANTHER" id="PTHR44414:SF1">
    <property type="entry name" value="PROTEIN NEDD1"/>
    <property type="match status" value="1"/>
</dbReference>
<dbReference type="Proteomes" id="UP001329430">
    <property type="component" value="Chromosome 10"/>
</dbReference>
<dbReference type="Pfam" id="PF00400">
    <property type="entry name" value="WD40"/>
    <property type="match status" value="1"/>
</dbReference>
<dbReference type="GO" id="GO:0000278">
    <property type="term" value="P:mitotic cell cycle"/>
    <property type="evidence" value="ECO:0007669"/>
    <property type="project" value="TreeGrafter"/>
</dbReference>
<dbReference type="SUPFAM" id="SSF50978">
    <property type="entry name" value="WD40 repeat-like"/>
    <property type="match status" value="1"/>
</dbReference>
<dbReference type="InterPro" id="IPR001680">
    <property type="entry name" value="WD40_rpt"/>
</dbReference>
<sequence length="423" mass="47287">MFVTAGMDLKFHEINEASLFTYKPFSFGNITSVSWSGDNGFMTVLTENGAPEIISLNDPKHVKTVHVITTIKDVSVATFQRTTKRFIGLGTYSGQSILYDTKNTAIHQQFPDVPGAINLLDFNYGDRQMAVSSCSGNLFIFDINNVNQRKMYATPNSVSALRFHPNDRNFLICGVENGSIMKWDIEVGKIVHCNQLHSAAVSGLALTNCSDTYISVGYDNKFCIYDTNSGTCTFRSNQRHPLTSVDSHIEDYTVAIGTLFGKLYIYDVRNLIIPLASEIPHNSKINRIAFENNKMKDIVLNGVPESSISLQPEIKFTNHNLDANVNNSDMNIDCDNVNVNESKQVDVIENQKSPSALLKQEVANAVRTCAEDLQIQIAKQMENLQEFILNEFKTICNGIESKWDFQNFGDAISEEVHECKTSQ</sequence>
<comment type="caution">
    <text evidence="2">The sequence shown here is derived from an EMBL/GenBank/DDBJ whole genome shotgun (WGS) entry which is preliminary data.</text>
</comment>
<name>A0AAN7UVB0_9COLE</name>
<organism evidence="2 3">
    <name type="scientific">Pyrocoelia pectoralis</name>
    <dbReference type="NCBI Taxonomy" id="417401"/>
    <lineage>
        <taxon>Eukaryota</taxon>
        <taxon>Metazoa</taxon>
        <taxon>Ecdysozoa</taxon>
        <taxon>Arthropoda</taxon>
        <taxon>Hexapoda</taxon>
        <taxon>Insecta</taxon>
        <taxon>Pterygota</taxon>
        <taxon>Neoptera</taxon>
        <taxon>Endopterygota</taxon>
        <taxon>Coleoptera</taxon>
        <taxon>Polyphaga</taxon>
        <taxon>Elateriformia</taxon>
        <taxon>Elateroidea</taxon>
        <taxon>Lampyridae</taxon>
        <taxon>Lampyrinae</taxon>
        <taxon>Pyrocoelia</taxon>
    </lineage>
</organism>
<proteinExistence type="predicted"/>
<dbReference type="GO" id="GO:0036064">
    <property type="term" value="C:ciliary basal body"/>
    <property type="evidence" value="ECO:0007669"/>
    <property type="project" value="TreeGrafter"/>
</dbReference>
<dbReference type="InterPro" id="IPR036322">
    <property type="entry name" value="WD40_repeat_dom_sf"/>
</dbReference>
<dbReference type="InterPro" id="IPR015943">
    <property type="entry name" value="WD40/YVTN_repeat-like_dom_sf"/>
</dbReference>
<evidence type="ECO:0000256" key="1">
    <source>
        <dbReference type="PROSITE-ProRule" id="PRU00221"/>
    </source>
</evidence>
<dbReference type="PANTHER" id="PTHR44414">
    <property type="entry name" value="PROTEIN NEDD1"/>
    <property type="match status" value="1"/>
</dbReference>
<dbReference type="EMBL" id="JAVRBK010000010">
    <property type="protein sequence ID" value="KAK5638715.1"/>
    <property type="molecule type" value="Genomic_DNA"/>
</dbReference>
<keyword evidence="1" id="KW-0853">WD repeat</keyword>
<feature type="repeat" description="WD" evidence="1">
    <location>
        <begin position="151"/>
        <end position="193"/>
    </location>
</feature>
<reference evidence="2 3" key="1">
    <citation type="journal article" date="2024" name="Insects">
        <title>An Improved Chromosome-Level Genome Assembly of the Firefly Pyrocoelia pectoralis.</title>
        <authorList>
            <person name="Fu X."/>
            <person name="Meyer-Rochow V.B."/>
            <person name="Ballantyne L."/>
            <person name="Zhu X."/>
        </authorList>
    </citation>
    <scope>NUCLEOTIDE SEQUENCE [LARGE SCALE GENOMIC DNA]</scope>
    <source>
        <strain evidence="2">XCY_ONT2</strain>
    </source>
</reference>
<evidence type="ECO:0000313" key="3">
    <source>
        <dbReference type="Proteomes" id="UP001329430"/>
    </source>
</evidence>
<gene>
    <name evidence="2" type="ORF">RI129_013010</name>
</gene>
<dbReference type="AlphaFoldDB" id="A0AAN7UVB0"/>
<dbReference type="SMART" id="SM00320">
    <property type="entry name" value="WD40"/>
    <property type="match status" value="4"/>
</dbReference>
<protein>
    <submittedName>
        <fullName evidence="2">Uncharacterized protein</fullName>
    </submittedName>
</protein>
<keyword evidence="3" id="KW-1185">Reference proteome</keyword>
<dbReference type="GO" id="GO:0005813">
    <property type="term" value="C:centrosome"/>
    <property type="evidence" value="ECO:0007669"/>
    <property type="project" value="TreeGrafter"/>
</dbReference>
<dbReference type="PROSITE" id="PS50082">
    <property type="entry name" value="WD_REPEATS_2"/>
    <property type="match status" value="1"/>
</dbReference>
<dbReference type="InterPro" id="IPR052818">
    <property type="entry name" value="NEDD1_Spindle_Assembly"/>
</dbReference>